<comment type="caution">
    <text evidence="2">The sequence shown here is derived from an EMBL/GenBank/DDBJ whole genome shotgun (WGS) entry which is preliminary data.</text>
</comment>
<dbReference type="EMBL" id="BSEC01000001">
    <property type="protein sequence ID" value="GLI94155.1"/>
    <property type="molecule type" value="Genomic_DNA"/>
</dbReference>
<keyword evidence="3" id="KW-1185">Reference proteome</keyword>
<dbReference type="Proteomes" id="UP001144323">
    <property type="component" value="Unassembled WGS sequence"/>
</dbReference>
<dbReference type="AlphaFoldDB" id="A0A9W6GWJ2"/>
<evidence type="ECO:0008006" key="4">
    <source>
        <dbReference type="Google" id="ProtNLM"/>
    </source>
</evidence>
<reference evidence="2" key="1">
    <citation type="journal article" date="2023" name="Int. J. Syst. Evol. Microbiol.">
        <title>Methylocystis iwaonis sp. nov., a type II methane-oxidizing bacterium from surface soil of a rice paddy field in Japan, and emended description of the genus Methylocystis (ex Whittenbury et al. 1970) Bowman et al. 1993.</title>
        <authorList>
            <person name="Kaise H."/>
            <person name="Sawadogo J.B."/>
            <person name="Alam M.S."/>
            <person name="Ueno C."/>
            <person name="Dianou D."/>
            <person name="Shinjo R."/>
            <person name="Asakawa S."/>
        </authorList>
    </citation>
    <scope>NUCLEOTIDE SEQUENCE</scope>
    <source>
        <strain evidence="2">LMG27198</strain>
    </source>
</reference>
<keyword evidence="1" id="KW-0732">Signal</keyword>
<feature type="chain" id="PRO_5040816688" description="Secreted protein" evidence="1">
    <location>
        <begin position="20"/>
        <end position="72"/>
    </location>
</feature>
<evidence type="ECO:0000313" key="3">
    <source>
        <dbReference type="Proteomes" id="UP001144323"/>
    </source>
</evidence>
<protein>
    <recommendedName>
        <fullName evidence="4">Secreted protein</fullName>
    </recommendedName>
</protein>
<feature type="signal peptide" evidence="1">
    <location>
        <begin position="1"/>
        <end position="19"/>
    </location>
</feature>
<evidence type="ECO:0000313" key="2">
    <source>
        <dbReference type="EMBL" id="GLI94155.1"/>
    </source>
</evidence>
<sequence>MKAAVTAVLSVSLASTALAQIGEPPDSGARRSFTPESGYHVAYTRRGCRVEETWDGVRYRAWVTCAPGVRPN</sequence>
<accession>A0A9W6GWJ2</accession>
<organism evidence="2 3">
    <name type="scientific">Methylocystis echinoides</name>
    <dbReference type="NCBI Taxonomy" id="29468"/>
    <lineage>
        <taxon>Bacteria</taxon>
        <taxon>Pseudomonadati</taxon>
        <taxon>Pseudomonadota</taxon>
        <taxon>Alphaproteobacteria</taxon>
        <taxon>Hyphomicrobiales</taxon>
        <taxon>Methylocystaceae</taxon>
        <taxon>Methylocystis</taxon>
    </lineage>
</organism>
<gene>
    <name evidence="2" type="ORF">LMG27198_31470</name>
</gene>
<evidence type="ECO:0000256" key="1">
    <source>
        <dbReference type="SAM" id="SignalP"/>
    </source>
</evidence>
<proteinExistence type="predicted"/>
<name>A0A9W6GWJ2_9HYPH</name>